<dbReference type="Pfam" id="PF00535">
    <property type="entry name" value="Glycos_transf_2"/>
    <property type="match status" value="1"/>
</dbReference>
<keyword evidence="2" id="KW-0808">Transferase</keyword>
<dbReference type="KEGG" id="psl:Psta_4574"/>
<accession>D2R713</accession>
<dbReference type="HOGENOM" id="CLU_033536_9_0_0"/>
<keyword evidence="3" id="KW-1185">Reference proteome</keyword>
<evidence type="ECO:0000313" key="3">
    <source>
        <dbReference type="Proteomes" id="UP000001887"/>
    </source>
</evidence>
<reference evidence="2 3" key="1">
    <citation type="journal article" date="2009" name="Stand. Genomic Sci.">
        <title>Complete genome sequence of Pirellula staleyi type strain (ATCC 27377).</title>
        <authorList>
            <person name="Clum A."/>
            <person name="Tindall B.J."/>
            <person name="Sikorski J."/>
            <person name="Ivanova N."/>
            <person name="Mavrommatis K."/>
            <person name="Lucas S."/>
            <person name="Glavina del Rio T."/>
            <person name="Nolan M."/>
            <person name="Chen F."/>
            <person name="Tice H."/>
            <person name="Pitluck S."/>
            <person name="Cheng J.F."/>
            <person name="Chertkov O."/>
            <person name="Brettin T."/>
            <person name="Han C."/>
            <person name="Detter J.C."/>
            <person name="Kuske C."/>
            <person name="Bruce D."/>
            <person name="Goodwin L."/>
            <person name="Ovchinikova G."/>
            <person name="Pati A."/>
            <person name="Mikhailova N."/>
            <person name="Chen A."/>
            <person name="Palaniappan K."/>
            <person name="Land M."/>
            <person name="Hauser L."/>
            <person name="Chang Y.J."/>
            <person name="Jeffries C.D."/>
            <person name="Chain P."/>
            <person name="Rohde M."/>
            <person name="Goker M."/>
            <person name="Bristow J."/>
            <person name="Eisen J.A."/>
            <person name="Markowitz V."/>
            <person name="Hugenholtz P."/>
            <person name="Kyrpides N.C."/>
            <person name="Klenk H.P."/>
            <person name="Lapidus A."/>
        </authorList>
    </citation>
    <scope>NUCLEOTIDE SEQUENCE [LARGE SCALE GENOMIC DNA]</scope>
    <source>
        <strain evidence="3">ATCC 27377 / DSM 6068 / ICPB 4128</strain>
    </source>
</reference>
<dbReference type="InterPro" id="IPR029044">
    <property type="entry name" value="Nucleotide-diphossugar_trans"/>
</dbReference>
<organism evidence="2 3">
    <name type="scientific">Pirellula staleyi (strain ATCC 27377 / DSM 6068 / ICPB 4128)</name>
    <name type="common">Pirella staleyi</name>
    <dbReference type="NCBI Taxonomy" id="530564"/>
    <lineage>
        <taxon>Bacteria</taxon>
        <taxon>Pseudomonadati</taxon>
        <taxon>Planctomycetota</taxon>
        <taxon>Planctomycetia</taxon>
        <taxon>Pirellulales</taxon>
        <taxon>Pirellulaceae</taxon>
        <taxon>Pirellula</taxon>
    </lineage>
</organism>
<feature type="domain" description="Glycosyltransferase 2-like" evidence="1">
    <location>
        <begin position="16"/>
        <end position="137"/>
    </location>
</feature>
<dbReference type="eggNOG" id="COG0463">
    <property type="taxonomic scope" value="Bacteria"/>
</dbReference>
<dbReference type="CDD" id="cd04179">
    <property type="entry name" value="DPM_DPG-synthase_like"/>
    <property type="match status" value="1"/>
</dbReference>
<dbReference type="PANTHER" id="PTHR48090">
    <property type="entry name" value="UNDECAPRENYL-PHOSPHATE 4-DEOXY-4-FORMAMIDO-L-ARABINOSE TRANSFERASE-RELATED"/>
    <property type="match status" value="1"/>
</dbReference>
<dbReference type="OrthoDB" id="9784574at2"/>
<dbReference type="InterPro" id="IPR050256">
    <property type="entry name" value="Glycosyltransferase_2"/>
</dbReference>
<dbReference type="EMBL" id="CP001848">
    <property type="protein sequence ID" value="ADB19216.1"/>
    <property type="molecule type" value="Genomic_DNA"/>
</dbReference>
<evidence type="ECO:0000313" key="2">
    <source>
        <dbReference type="EMBL" id="ADB19216.1"/>
    </source>
</evidence>
<gene>
    <name evidence="2" type="ordered locus">Psta_4574</name>
</gene>
<dbReference type="STRING" id="530564.Psta_4574"/>
<proteinExistence type="predicted"/>
<dbReference type="GO" id="GO:0016740">
    <property type="term" value="F:transferase activity"/>
    <property type="evidence" value="ECO:0007669"/>
    <property type="project" value="UniProtKB-KW"/>
</dbReference>
<protein>
    <submittedName>
        <fullName evidence="2">Glycosyl transferase family 2</fullName>
    </submittedName>
</protein>
<dbReference type="Proteomes" id="UP000001887">
    <property type="component" value="Chromosome"/>
</dbReference>
<dbReference type="Gene3D" id="3.90.550.10">
    <property type="entry name" value="Spore Coat Polysaccharide Biosynthesis Protein SpsA, Chain A"/>
    <property type="match status" value="1"/>
</dbReference>
<dbReference type="InterPro" id="IPR001173">
    <property type="entry name" value="Glyco_trans_2-like"/>
</dbReference>
<sequence>MASAPALDIGRPIPLSIVLPCYNEARGIPAILERFAPLARQQTLELILVNNGSRDNSQQVLDELLPRYPFARSVLVEVNQGYGHGIFAGISAAEGEFIAWSHADLQCDPADVLRAFEQLQRSANPRRTIVKGRRVGRHFRERIVSRGMELFAFVLLRRNLREINAQPKVFHRELLAQLTRPAKDFNFDVYVLYRALAAGWKIEEIEVKFPPRPYGSSNWSATLFSRWRTIARSIRYMARLGLLGN</sequence>
<dbReference type="CAZy" id="GT2">
    <property type="family name" value="Glycosyltransferase Family 2"/>
</dbReference>
<dbReference type="AlphaFoldDB" id="D2R713"/>
<dbReference type="PANTHER" id="PTHR48090:SF7">
    <property type="entry name" value="RFBJ PROTEIN"/>
    <property type="match status" value="1"/>
</dbReference>
<evidence type="ECO:0000259" key="1">
    <source>
        <dbReference type="Pfam" id="PF00535"/>
    </source>
</evidence>
<name>D2R713_PIRSD</name>
<dbReference type="SUPFAM" id="SSF53448">
    <property type="entry name" value="Nucleotide-diphospho-sugar transferases"/>
    <property type="match status" value="1"/>
</dbReference>